<dbReference type="PANTHER" id="PTHR25462:SF296">
    <property type="entry name" value="MEIOTIC P26, ISOFORM F"/>
    <property type="match status" value="1"/>
</dbReference>
<dbReference type="SUPFAM" id="SSF57850">
    <property type="entry name" value="RING/U-box"/>
    <property type="match status" value="1"/>
</dbReference>
<dbReference type="Pfam" id="PF13445">
    <property type="entry name" value="zf-RING_UBOX"/>
    <property type="match status" value="1"/>
</dbReference>
<organism evidence="7 8">
    <name type="scientific">Romanomermis culicivorax</name>
    <name type="common">Nematode worm</name>
    <dbReference type="NCBI Taxonomy" id="13658"/>
    <lineage>
        <taxon>Eukaryota</taxon>
        <taxon>Metazoa</taxon>
        <taxon>Ecdysozoa</taxon>
        <taxon>Nematoda</taxon>
        <taxon>Enoplea</taxon>
        <taxon>Dorylaimia</taxon>
        <taxon>Mermithida</taxon>
        <taxon>Mermithoidea</taxon>
        <taxon>Mermithidae</taxon>
        <taxon>Romanomermis</taxon>
    </lineage>
</organism>
<dbReference type="AlphaFoldDB" id="A0A915ILA7"/>
<evidence type="ECO:0000256" key="1">
    <source>
        <dbReference type="ARBA" id="ARBA00022723"/>
    </source>
</evidence>
<name>A0A915ILA7_ROMCU</name>
<feature type="domain" description="RING-type" evidence="6">
    <location>
        <begin position="20"/>
        <end position="60"/>
    </location>
</feature>
<dbReference type="InterPro" id="IPR001841">
    <property type="entry name" value="Znf_RING"/>
</dbReference>
<evidence type="ECO:0000313" key="7">
    <source>
        <dbReference type="Proteomes" id="UP000887565"/>
    </source>
</evidence>
<dbReference type="InterPro" id="IPR047153">
    <property type="entry name" value="TRIM45/56/19-like"/>
</dbReference>
<keyword evidence="1" id="KW-0479">Metal-binding</keyword>
<keyword evidence="3" id="KW-0862">Zinc</keyword>
<dbReference type="WBParaSite" id="nRc.2.0.1.t14203-RA">
    <property type="protein sequence ID" value="nRc.2.0.1.t14203-RA"/>
    <property type="gene ID" value="nRc.2.0.1.g14203"/>
</dbReference>
<proteinExistence type="predicted"/>
<keyword evidence="2 4" id="KW-0863">Zinc-finger</keyword>
<dbReference type="InterPro" id="IPR013083">
    <property type="entry name" value="Znf_RING/FYVE/PHD"/>
</dbReference>
<evidence type="ECO:0000256" key="3">
    <source>
        <dbReference type="ARBA" id="ARBA00022833"/>
    </source>
</evidence>
<evidence type="ECO:0000256" key="2">
    <source>
        <dbReference type="ARBA" id="ARBA00022771"/>
    </source>
</evidence>
<dbReference type="SMART" id="SM00184">
    <property type="entry name" value="RING"/>
    <property type="match status" value="1"/>
</dbReference>
<dbReference type="OMA" id="CITESHN"/>
<dbReference type="PANTHER" id="PTHR25462">
    <property type="entry name" value="BONUS, ISOFORM C-RELATED"/>
    <property type="match status" value="1"/>
</dbReference>
<dbReference type="InterPro" id="IPR027370">
    <property type="entry name" value="Znf-RING_euk"/>
</dbReference>
<keyword evidence="5" id="KW-0175">Coiled coil</keyword>
<dbReference type="Proteomes" id="UP000887565">
    <property type="component" value="Unplaced"/>
</dbReference>
<dbReference type="Gene3D" id="3.30.40.10">
    <property type="entry name" value="Zinc/RING finger domain, C3HC4 (zinc finger)"/>
    <property type="match status" value="1"/>
</dbReference>
<evidence type="ECO:0000256" key="4">
    <source>
        <dbReference type="PROSITE-ProRule" id="PRU00175"/>
    </source>
</evidence>
<sequence length="203" mass="23438">MTEDHLTTVLRDDLQKLFECPVCVQVFRNPKLLPCGHSVCADCCAQLNRDRISLLCPVCRRPSTTLADRLPINFGLRDLVNHYVDSDDQKKFSCANCDRKVTENDCWSCDDCSKIVCSFCAIKLHTLHTLKEIKDLLRDKESEINKWREDVSQIGKQIQSMRQQIDANEPRMKTGLRLLTSTVTKKLMPQLENERKNLISELR</sequence>
<dbReference type="GO" id="GO:0061630">
    <property type="term" value="F:ubiquitin protein ligase activity"/>
    <property type="evidence" value="ECO:0007669"/>
    <property type="project" value="TreeGrafter"/>
</dbReference>
<protein>
    <submittedName>
        <fullName evidence="8">RING-type domain-containing protein</fullName>
    </submittedName>
</protein>
<dbReference type="PROSITE" id="PS50089">
    <property type="entry name" value="ZF_RING_2"/>
    <property type="match status" value="1"/>
</dbReference>
<evidence type="ECO:0000313" key="8">
    <source>
        <dbReference type="WBParaSite" id="nRc.2.0.1.t14203-RA"/>
    </source>
</evidence>
<accession>A0A915ILA7</accession>
<keyword evidence="7" id="KW-1185">Reference proteome</keyword>
<evidence type="ECO:0000259" key="6">
    <source>
        <dbReference type="PROSITE" id="PS50089"/>
    </source>
</evidence>
<evidence type="ECO:0000256" key="5">
    <source>
        <dbReference type="SAM" id="Coils"/>
    </source>
</evidence>
<dbReference type="GO" id="GO:0008270">
    <property type="term" value="F:zinc ion binding"/>
    <property type="evidence" value="ECO:0007669"/>
    <property type="project" value="UniProtKB-KW"/>
</dbReference>
<reference evidence="8" key="1">
    <citation type="submission" date="2022-11" db="UniProtKB">
        <authorList>
            <consortium name="WormBaseParasite"/>
        </authorList>
    </citation>
    <scope>IDENTIFICATION</scope>
</reference>
<feature type="coiled-coil region" evidence="5">
    <location>
        <begin position="130"/>
        <end position="164"/>
    </location>
</feature>